<keyword evidence="1" id="KW-0472">Membrane</keyword>
<gene>
    <name evidence="3" type="ordered locus">Gura_3656</name>
</gene>
<feature type="transmembrane region" description="Helical" evidence="1">
    <location>
        <begin position="193"/>
        <end position="212"/>
    </location>
</feature>
<keyword evidence="3" id="KW-0418">Kinase</keyword>
<dbReference type="AlphaFoldDB" id="A5G7P1"/>
<feature type="domain" description="HAMP" evidence="2">
    <location>
        <begin position="214"/>
        <end position="265"/>
    </location>
</feature>
<name>A5G7P1_GEOUR</name>
<keyword evidence="1" id="KW-1133">Transmembrane helix</keyword>
<dbReference type="Proteomes" id="UP000006695">
    <property type="component" value="Chromosome"/>
</dbReference>
<keyword evidence="3" id="KW-0808">Transferase</keyword>
<accession>A5G7P1</accession>
<dbReference type="RefSeq" id="WP_011940463.1">
    <property type="nucleotide sequence ID" value="NC_009483.1"/>
</dbReference>
<dbReference type="EMBL" id="CP000698">
    <property type="protein sequence ID" value="ABQ27809.1"/>
    <property type="molecule type" value="Genomic_DNA"/>
</dbReference>
<dbReference type="KEGG" id="gur:Gura_3656"/>
<organism evidence="3 4">
    <name type="scientific">Geotalea uraniireducens (strain Rf4)</name>
    <name type="common">Geobacter uraniireducens</name>
    <dbReference type="NCBI Taxonomy" id="351605"/>
    <lineage>
        <taxon>Bacteria</taxon>
        <taxon>Pseudomonadati</taxon>
        <taxon>Thermodesulfobacteriota</taxon>
        <taxon>Desulfuromonadia</taxon>
        <taxon>Geobacterales</taxon>
        <taxon>Geobacteraceae</taxon>
        <taxon>Geotalea</taxon>
    </lineage>
</organism>
<dbReference type="GO" id="GO:0007165">
    <property type="term" value="P:signal transduction"/>
    <property type="evidence" value="ECO:0007669"/>
    <property type="project" value="InterPro"/>
</dbReference>
<protein>
    <submittedName>
        <fullName evidence="3">Histidine kinase, HAMP region domain protein</fullName>
    </submittedName>
</protein>
<evidence type="ECO:0000256" key="1">
    <source>
        <dbReference type="SAM" id="Phobius"/>
    </source>
</evidence>
<dbReference type="STRING" id="351605.Gura_3656"/>
<evidence type="ECO:0000259" key="2">
    <source>
        <dbReference type="PROSITE" id="PS50885"/>
    </source>
</evidence>
<keyword evidence="1" id="KW-0812">Transmembrane</keyword>
<dbReference type="HOGENOM" id="CLU_982665_0_0_7"/>
<dbReference type="InterPro" id="IPR003660">
    <property type="entry name" value="HAMP_dom"/>
</dbReference>
<dbReference type="GO" id="GO:0016301">
    <property type="term" value="F:kinase activity"/>
    <property type="evidence" value="ECO:0007669"/>
    <property type="project" value="UniProtKB-KW"/>
</dbReference>
<dbReference type="GO" id="GO:0016020">
    <property type="term" value="C:membrane"/>
    <property type="evidence" value="ECO:0007669"/>
    <property type="project" value="InterPro"/>
</dbReference>
<dbReference type="OrthoDB" id="9781147at2"/>
<dbReference type="CDD" id="cd06225">
    <property type="entry name" value="HAMP"/>
    <property type="match status" value="1"/>
</dbReference>
<proteinExistence type="predicted"/>
<dbReference type="Gene3D" id="6.10.340.10">
    <property type="match status" value="1"/>
</dbReference>
<dbReference type="PROSITE" id="PS50885">
    <property type="entry name" value="HAMP"/>
    <property type="match status" value="1"/>
</dbReference>
<feature type="transmembrane region" description="Helical" evidence="1">
    <location>
        <begin position="6"/>
        <end position="29"/>
    </location>
</feature>
<keyword evidence="4" id="KW-1185">Reference proteome</keyword>
<reference evidence="3 4" key="1">
    <citation type="submission" date="2007-05" db="EMBL/GenBank/DDBJ databases">
        <title>Complete sequence of Geobacter uraniireducens Rf4.</title>
        <authorList>
            <consortium name="US DOE Joint Genome Institute"/>
            <person name="Copeland A."/>
            <person name="Lucas S."/>
            <person name="Lapidus A."/>
            <person name="Barry K."/>
            <person name="Detter J.C."/>
            <person name="Glavina del Rio T."/>
            <person name="Hammon N."/>
            <person name="Israni S."/>
            <person name="Dalin E."/>
            <person name="Tice H."/>
            <person name="Pitluck S."/>
            <person name="Chertkov O."/>
            <person name="Brettin T."/>
            <person name="Bruce D."/>
            <person name="Han C."/>
            <person name="Schmutz J."/>
            <person name="Larimer F."/>
            <person name="Land M."/>
            <person name="Hauser L."/>
            <person name="Kyrpides N."/>
            <person name="Mikhailova N."/>
            <person name="Shelobolina E."/>
            <person name="Aklujkar M."/>
            <person name="Lovley D."/>
            <person name="Richardson P."/>
        </authorList>
    </citation>
    <scope>NUCLEOTIDE SEQUENCE [LARGE SCALE GENOMIC DNA]</scope>
    <source>
        <strain evidence="3 4">Rf4</strain>
    </source>
</reference>
<dbReference type="Gene3D" id="3.30.450.290">
    <property type="match status" value="1"/>
</dbReference>
<sequence>MLRSLTARAIVPVAVAVTGFVIVCCILLYSVMKTDMVNDAVSYEANLADTIIKSTRYAMLKSDRETVSNIIDNIGSQDGIEHVRIFNKKGLIMFSQQHEEINRYVDKKTAGCIGCHAGTVPHATMRDMERARRFVNTLGTEVIAITAPIYNEPACYTASCHFHTSGQKILGTLDIGLSATPLSKTLSIMRSRMMVFSIMVLILSVGGVAALLRRQVFMPLREIKAFTAKVNRGNLSPELSGISGELTELAGDIRAMASRLRIAVDELEKLRGGTEEMKEKAGVNANSV</sequence>
<evidence type="ECO:0000313" key="3">
    <source>
        <dbReference type="EMBL" id="ABQ27809.1"/>
    </source>
</evidence>
<evidence type="ECO:0000313" key="4">
    <source>
        <dbReference type="Proteomes" id="UP000006695"/>
    </source>
</evidence>